<accession>A0ABU2X3J8</accession>
<dbReference type="RefSeq" id="WP_311414091.1">
    <property type="nucleotide sequence ID" value="NZ_JAVRFL010000037.1"/>
</dbReference>
<dbReference type="EMBL" id="JAVRFL010000037">
    <property type="protein sequence ID" value="MDT0532328.1"/>
    <property type="molecule type" value="Genomic_DNA"/>
</dbReference>
<comment type="caution">
    <text evidence="1">The sequence shown here is derived from an EMBL/GenBank/DDBJ whole genome shotgun (WGS) entry which is preliminary data.</text>
</comment>
<protein>
    <submittedName>
        <fullName evidence="1">Uncharacterized protein</fullName>
    </submittedName>
</protein>
<gene>
    <name evidence="1" type="ORF">RM555_25330</name>
</gene>
<evidence type="ECO:0000313" key="2">
    <source>
        <dbReference type="Proteomes" id="UP001180973"/>
    </source>
</evidence>
<name>A0ABU2X3J8_9ACTN</name>
<proteinExistence type="predicted"/>
<sequence>MDYERVRARALHRAAGNFGRSLAMIRSRDPQKMEDGFGLLRDMAPLRVQELLDAYARELDHRTRFLLLELLGEARSPLAFGVLSPRNY</sequence>
<keyword evidence="2" id="KW-1185">Reference proteome</keyword>
<evidence type="ECO:0000313" key="1">
    <source>
        <dbReference type="EMBL" id="MDT0532328.1"/>
    </source>
</evidence>
<reference evidence="1" key="1">
    <citation type="submission" date="2023-09" db="EMBL/GenBank/DDBJ databases">
        <title>30 novel species of actinomycetes from the DSMZ collection.</title>
        <authorList>
            <person name="Nouioui I."/>
        </authorList>
    </citation>
    <scope>NUCLEOTIDE SEQUENCE</scope>
    <source>
        <strain evidence="1">DSM 115977</strain>
    </source>
</reference>
<organism evidence="1 2">
    <name type="scientific">Micromonospora reichwaldensis</name>
    <dbReference type="NCBI Taxonomy" id="3075516"/>
    <lineage>
        <taxon>Bacteria</taxon>
        <taxon>Bacillati</taxon>
        <taxon>Actinomycetota</taxon>
        <taxon>Actinomycetes</taxon>
        <taxon>Micromonosporales</taxon>
        <taxon>Micromonosporaceae</taxon>
        <taxon>Micromonospora</taxon>
    </lineage>
</organism>
<dbReference type="Proteomes" id="UP001180973">
    <property type="component" value="Unassembled WGS sequence"/>
</dbReference>